<protein>
    <recommendedName>
        <fullName evidence="3">Integron gene cassette protein</fullName>
    </recommendedName>
</protein>
<evidence type="ECO:0008006" key="3">
    <source>
        <dbReference type="Google" id="ProtNLM"/>
    </source>
</evidence>
<organism evidence="1 2">
    <name type="scientific">Lysobacter gummosus</name>
    <dbReference type="NCBI Taxonomy" id="262324"/>
    <lineage>
        <taxon>Bacteria</taxon>
        <taxon>Pseudomonadati</taxon>
        <taxon>Pseudomonadota</taxon>
        <taxon>Gammaproteobacteria</taxon>
        <taxon>Lysobacterales</taxon>
        <taxon>Lysobacteraceae</taxon>
        <taxon>Lysobacter</taxon>
    </lineage>
</organism>
<name>A0ABY3X880_9GAMM</name>
<reference evidence="1 2" key="1">
    <citation type="submission" date="2022-03" db="EMBL/GenBank/DDBJ databases">
        <title>Complete genome sequence of Lysobacter capsici VKM B-2533 and Lysobacter gummosus 10.1.1, promising sources of lytic agents.</title>
        <authorList>
            <person name="Tarlachkov S.V."/>
            <person name="Kudryakova I.V."/>
            <person name="Afoshin A.S."/>
            <person name="Leontyevskaya E.A."/>
            <person name="Leontyevskaya N.V."/>
        </authorList>
    </citation>
    <scope>NUCLEOTIDE SEQUENCE [LARGE SCALE GENOMIC DNA]</scope>
    <source>
        <strain evidence="1 2">10.1.1</strain>
    </source>
</reference>
<dbReference type="RefSeq" id="WP_057944337.1">
    <property type="nucleotide sequence ID" value="NZ_CP011131.1"/>
</dbReference>
<dbReference type="EMBL" id="CP093547">
    <property type="protein sequence ID" value="UNP28788.1"/>
    <property type="molecule type" value="Genomic_DNA"/>
</dbReference>
<keyword evidence="2" id="KW-1185">Reference proteome</keyword>
<gene>
    <name evidence="1" type="ORF">MOV92_20250</name>
</gene>
<dbReference type="Proteomes" id="UP000829194">
    <property type="component" value="Chromosome"/>
</dbReference>
<proteinExistence type="predicted"/>
<evidence type="ECO:0000313" key="2">
    <source>
        <dbReference type="Proteomes" id="UP000829194"/>
    </source>
</evidence>
<sequence length="95" mass="10560">MPTDFSLIIFKADSVEVVCERWLGGKSTYGAALDVLSRPPTLAQLGLECWSPVSPDEVQLIAVHSYVDGATPEDIVELSSRFPSPLYLWTLERDY</sequence>
<evidence type="ECO:0000313" key="1">
    <source>
        <dbReference type="EMBL" id="UNP28788.1"/>
    </source>
</evidence>
<accession>A0ABY3X880</accession>